<dbReference type="EC" id="1.2.1.3" evidence="3"/>
<dbReference type="InterPro" id="IPR016161">
    <property type="entry name" value="Ald_DH/histidinol_DH"/>
</dbReference>
<comment type="similarity">
    <text evidence="1">Belongs to the aldehyde dehydrogenase family.</text>
</comment>
<dbReference type="InterPro" id="IPR016163">
    <property type="entry name" value="Ald_DH_C"/>
</dbReference>
<comment type="catalytic activity">
    <reaction evidence="4">
        <text>an aldehyde + NAD(+) + H2O = a carboxylate + NADH + 2 H(+)</text>
        <dbReference type="Rhea" id="RHEA:16185"/>
        <dbReference type="ChEBI" id="CHEBI:15377"/>
        <dbReference type="ChEBI" id="CHEBI:15378"/>
        <dbReference type="ChEBI" id="CHEBI:17478"/>
        <dbReference type="ChEBI" id="CHEBI:29067"/>
        <dbReference type="ChEBI" id="CHEBI:57540"/>
        <dbReference type="ChEBI" id="CHEBI:57945"/>
        <dbReference type="EC" id="1.2.1.3"/>
    </reaction>
</comment>
<organism evidence="6 7">
    <name type="scientific">Mycolicibacterium thermoresistibile</name>
    <name type="common">Mycobacterium thermoresistibile</name>
    <dbReference type="NCBI Taxonomy" id="1797"/>
    <lineage>
        <taxon>Bacteria</taxon>
        <taxon>Bacillati</taxon>
        <taxon>Actinomycetota</taxon>
        <taxon>Actinomycetes</taxon>
        <taxon>Mycobacteriales</taxon>
        <taxon>Mycobacteriaceae</taxon>
        <taxon>Mycolicibacterium</taxon>
    </lineage>
</organism>
<dbReference type="RefSeq" id="WP_040547066.1">
    <property type="nucleotide sequence ID" value="NZ_BCTB01000027.1"/>
</dbReference>
<dbReference type="InterPro" id="IPR016162">
    <property type="entry name" value="Ald_DH_N"/>
</dbReference>
<evidence type="ECO:0000256" key="2">
    <source>
        <dbReference type="ARBA" id="ARBA00023002"/>
    </source>
</evidence>
<dbReference type="Proteomes" id="UP000069654">
    <property type="component" value="Unassembled WGS sequence"/>
</dbReference>
<accession>A0A117IMY9</accession>
<dbReference type="STRING" id="1797.RMCT_3000"/>
<name>A0A117IMY9_MYCTH</name>
<gene>
    <name evidence="6" type="ORF">RMCT_3000</name>
</gene>
<keyword evidence="2" id="KW-0560">Oxidoreductase</keyword>
<dbReference type="InterPro" id="IPR015590">
    <property type="entry name" value="Aldehyde_DH_dom"/>
</dbReference>
<evidence type="ECO:0000313" key="7">
    <source>
        <dbReference type="Proteomes" id="UP000069654"/>
    </source>
</evidence>
<comment type="caution">
    <text evidence="6">The sequence shown here is derived from an EMBL/GenBank/DDBJ whole genome shotgun (WGS) entry which is preliminary data.</text>
</comment>
<evidence type="ECO:0000256" key="4">
    <source>
        <dbReference type="ARBA" id="ARBA00049194"/>
    </source>
</evidence>
<evidence type="ECO:0000256" key="3">
    <source>
        <dbReference type="ARBA" id="ARBA00024226"/>
    </source>
</evidence>
<reference evidence="7" key="2">
    <citation type="submission" date="2016-02" db="EMBL/GenBank/DDBJ databases">
        <title>Draft genome sequence of five rapidly growing Mycobacterium species.</title>
        <authorList>
            <person name="Katahira K."/>
            <person name="Gotou Y."/>
            <person name="Iida K."/>
            <person name="Ogura Y."/>
            <person name="Hayashi T."/>
        </authorList>
    </citation>
    <scope>NUCLEOTIDE SEQUENCE [LARGE SCALE GENOMIC DNA]</scope>
    <source>
        <strain evidence="7">JCM6362</strain>
    </source>
</reference>
<feature type="domain" description="Aldehyde dehydrogenase" evidence="5">
    <location>
        <begin position="29"/>
        <end position="484"/>
    </location>
</feature>
<reference evidence="6 7" key="1">
    <citation type="journal article" date="2016" name="Genome Announc.">
        <title>Draft Genome Sequences of Five Rapidly Growing Mycobacterium Species, M. thermoresistibile, M. fortuitum subsp. acetamidolyticum, M. canariasense, M. brisbanense, and M. novocastrense.</title>
        <authorList>
            <person name="Katahira K."/>
            <person name="Ogura Y."/>
            <person name="Gotoh Y."/>
            <person name="Hayashi T."/>
        </authorList>
    </citation>
    <scope>NUCLEOTIDE SEQUENCE [LARGE SCALE GENOMIC DNA]</scope>
    <source>
        <strain evidence="6 7">JCM6362</strain>
    </source>
</reference>
<dbReference type="PANTHER" id="PTHR42804">
    <property type="entry name" value="ALDEHYDE DEHYDROGENASE"/>
    <property type="match status" value="1"/>
</dbReference>
<dbReference type="OrthoDB" id="6882680at2"/>
<evidence type="ECO:0000259" key="5">
    <source>
        <dbReference type="Pfam" id="PF00171"/>
    </source>
</evidence>
<dbReference type="Gene3D" id="3.40.309.10">
    <property type="entry name" value="Aldehyde Dehydrogenase, Chain A, domain 2"/>
    <property type="match status" value="1"/>
</dbReference>
<sequence>MAVGPVTREAIPTWEQELYIDGKRVPGDGHPIRVPNPATAAPIATVNSASVAQLDAAVAAARRAFDEGPWPRMSPKERSAALHRVADRLEQLHAPLSAALVEEVGTPITLATTLQAQLPVQVLREYADAAADIGVTHLGPHFDPVPSSSYVARRPMGVAAVIAAYNFPILLAIRSAGAALAAGCTVVLLPSPRTPLTTLLLHDIFSDLPPGTVNTVVGGPEIGRHLTTHPGVEKVAFTGSMAVGAQIMRQAADTAKSLSLELGDKSPAVVLPDADLAEQLPGILLGYLANSGQSCGATTRLIVPREKVEEFIAGSQAFIEGVLVGDPWDPATVIGPLIRPEHRDFVRSHVEKAIRNGADVIARGRSVDALPGWYHEPVLLAGVDSRAEIAQQELFGPVAVLLVYDDVEEAVKLANDTPYGLHGKVFTADVRAGLEVAARIRAGSVQVNGGGFRADAPFGGMKASGIGREYGMWGIQEFSEVQHIQWAW</sequence>
<evidence type="ECO:0000313" key="6">
    <source>
        <dbReference type="EMBL" id="GAT16031.1"/>
    </source>
</evidence>
<dbReference type="InterPro" id="IPR016160">
    <property type="entry name" value="Ald_DH_CS_CYS"/>
</dbReference>
<dbReference type="AlphaFoldDB" id="A0A117IMY9"/>
<protein>
    <recommendedName>
        <fullName evidence="3">aldehyde dehydrogenase (NAD(+))</fullName>
        <ecNumber evidence="3">1.2.1.3</ecNumber>
    </recommendedName>
</protein>
<dbReference type="FunFam" id="3.40.605.10:FF:000007">
    <property type="entry name" value="NAD/NADP-dependent betaine aldehyde dehydrogenase"/>
    <property type="match status" value="1"/>
</dbReference>
<evidence type="ECO:0000256" key="1">
    <source>
        <dbReference type="ARBA" id="ARBA00009986"/>
    </source>
</evidence>
<dbReference type="PANTHER" id="PTHR42804:SF1">
    <property type="entry name" value="ALDEHYDE DEHYDROGENASE-RELATED"/>
    <property type="match status" value="1"/>
</dbReference>
<dbReference type="EMBL" id="BCTB01000027">
    <property type="protein sequence ID" value="GAT16031.1"/>
    <property type="molecule type" value="Genomic_DNA"/>
</dbReference>
<dbReference type="SUPFAM" id="SSF53720">
    <property type="entry name" value="ALDH-like"/>
    <property type="match status" value="1"/>
</dbReference>
<dbReference type="Gene3D" id="3.40.605.10">
    <property type="entry name" value="Aldehyde Dehydrogenase, Chain A, domain 1"/>
    <property type="match status" value="1"/>
</dbReference>
<proteinExistence type="inferred from homology"/>
<dbReference type="Pfam" id="PF00171">
    <property type="entry name" value="Aldedh"/>
    <property type="match status" value="1"/>
</dbReference>
<dbReference type="PROSITE" id="PS00070">
    <property type="entry name" value="ALDEHYDE_DEHYDR_CYS"/>
    <property type="match status" value="1"/>
</dbReference>
<dbReference type="GO" id="GO:0004029">
    <property type="term" value="F:aldehyde dehydrogenase (NAD+) activity"/>
    <property type="evidence" value="ECO:0007669"/>
    <property type="project" value="UniProtKB-EC"/>
</dbReference>